<feature type="signal peptide" evidence="1">
    <location>
        <begin position="1"/>
        <end position="23"/>
    </location>
</feature>
<proteinExistence type="predicted"/>
<evidence type="ECO:0000256" key="1">
    <source>
        <dbReference type="SAM" id="SignalP"/>
    </source>
</evidence>
<dbReference type="EMBL" id="JBIPKE010000007">
    <property type="protein sequence ID" value="MFH6981886.1"/>
    <property type="molecule type" value="Genomic_DNA"/>
</dbReference>
<organism evidence="2 3">
    <name type="scientific">Marinoscillum luteum</name>
    <dbReference type="NCBI Taxonomy" id="861051"/>
    <lineage>
        <taxon>Bacteria</taxon>
        <taxon>Pseudomonadati</taxon>
        <taxon>Bacteroidota</taxon>
        <taxon>Cytophagia</taxon>
        <taxon>Cytophagales</taxon>
        <taxon>Reichenbachiellaceae</taxon>
        <taxon>Marinoscillum</taxon>
    </lineage>
</organism>
<accession>A0ABW7N2G8</accession>
<protein>
    <recommendedName>
        <fullName evidence="4">DUF3823 domain-containing protein</fullName>
    </recommendedName>
</protein>
<keyword evidence="3" id="KW-1185">Reference proteome</keyword>
<keyword evidence="1" id="KW-0732">Signal</keyword>
<evidence type="ECO:0000313" key="3">
    <source>
        <dbReference type="Proteomes" id="UP001610063"/>
    </source>
</evidence>
<dbReference type="PROSITE" id="PS51257">
    <property type="entry name" value="PROKAR_LIPOPROTEIN"/>
    <property type="match status" value="1"/>
</dbReference>
<gene>
    <name evidence="2" type="ORF">ACHKAR_00475</name>
</gene>
<reference evidence="2 3" key="1">
    <citation type="journal article" date="2013" name="Int. J. Syst. Evol. Microbiol.">
        <title>Marinoscillum luteum sp. nov., isolated from marine sediment.</title>
        <authorList>
            <person name="Cha I.T."/>
            <person name="Park S.J."/>
            <person name="Kim S.J."/>
            <person name="Kim J.G."/>
            <person name="Jung M.Y."/>
            <person name="Shin K.S."/>
            <person name="Kwon K.K."/>
            <person name="Yang S.H."/>
            <person name="Seo Y.S."/>
            <person name="Rhee S.K."/>
        </authorList>
    </citation>
    <scope>NUCLEOTIDE SEQUENCE [LARGE SCALE GENOMIC DNA]</scope>
    <source>
        <strain evidence="2 3">KCTC 23939</strain>
    </source>
</reference>
<feature type="chain" id="PRO_5045341146" description="DUF3823 domain-containing protein" evidence="1">
    <location>
        <begin position="24"/>
        <end position="174"/>
    </location>
</feature>
<dbReference type="RefSeq" id="WP_395415729.1">
    <property type="nucleotide sequence ID" value="NZ_JBIPKE010000007.1"/>
</dbReference>
<name>A0ABW7N2G8_9BACT</name>
<comment type="caution">
    <text evidence="2">The sequence shown here is derived from an EMBL/GenBank/DDBJ whole genome shotgun (WGS) entry which is preliminary data.</text>
</comment>
<evidence type="ECO:0008006" key="4">
    <source>
        <dbReference type="Google" id="ProtNLM"/>
    </source>
</evidence>
<sequence length="174" mass="19498">MKTLTNYLSMMVLAVLGTACVSGGFDENPQLDELENALKKAPKVESISVNGVVVEKNTQSQRQVDAKIGDVLKLDAVFSSGKDAQLTELEFFRQYYGVIYPQEAPHPVDSLTDGFYDLSGLESSFSYEYTVPEEDDEGFHFEAGNIITIQYRVKNSLDNYGYRSLVIRLVDEEE</sequence>
<dbReference type="Proteomes" id="UP001610063">
    <property type="component" value="Unassembled WGS sequence"/>
</dbReference>
<evidence type="ECO:0000313" key="2">
    <source>
        <dbReference type="EMBL" id="MFH6981886.1"/>
    </source>
</evidence>